<dbReference type="EMBL" id="BSDR01000001">
    <property type="protein sequence ID" value="GLI34633.1"/>
    <property type="molecule type" value="Genomic_DNA"/>
</dbReference>
<dbReference type="InterPro" id="IPR002585">
    <property type="entry name" value="Cyt-d_ubiquinol_oxidase_su_1"/>
</dbReference>
<keyword evidence="14" id="KW-1185">Reference proteome</keyword>
<feature type="transmembrane region" description="Helical" evidence="12">
    <location>
        <begin position="123"/>
        <end position="145"/>
    </location>
</feature>
<keyword evidence="3 12" id="KW-0813">Transport</keyword>
<evidence type="ECO:0000256" key="12">
    <source>
        <dbReference type="PIRNR" id="PIRNR006446"/>
    </source>
</evidence>
<feature type="transmembrane region" description="Helical" evidence="12">
    <location>
        <begin position="20"/>
        <end position="41"/>
    </location>
</feature>
<name>A0A9W6D3K4_9BACT</name>
<dbReference type="GO" id="GO:0019646">
    <property type="term" value="P:aerobic electron transport chain"/>
    <property type="evidence" value="ECO:0007669"/>
    <property type="project" value="InterPro"/>
</dbReference>
<evidence type="ECO:0000256" key="10">
    <source>
        <dbReference type="ARBA" id="ARBA00023004"/>
    </source>
</evidence>
<evidence type="ECO:0000256" key="5">
    <source>
        <dbReference type="ARBA" id="ARBA00022617"/>
    </source>
</evidence>
<dbReference type="Proteomes" id="UP001144372">
    <property type="component" value="Unassembled WGS sequence"/>
</dbReference>
<evidence type="ECO:0000256" key="2">
    <source>
        <dbReference type="ARBA" id="ARBA00009819"/>
    </source>
</evidence>
<feature type="transmembrane region" description="Helical" evidence="12">
    <location>
        <begin position="94"/>
        <end position="116"/>
    </location>
</feature>
<comment type="caution">
    <text evidence="13">The sequence shown here is derived from an EMBL/GenBank/DDBJ whole genome shotgun (WGS) entry which is preliminary data.</text>
</comment>
<accession>A0A9W6D3K4</accession>
<feature type="transmembrane region" description="Helical" evidence="12">
    <location>
        <begin position="404"/>
        <end position="427"/>
    </location>
</feature>
<dbReference type="Pfam" id="PF01654">
    <property type="entry name" value="Cyt_bd_oxida_I"/>
    <property type="match status" value="1"/>
</dbReference>
<feature type="transmembrane region" description="Helical" evidence="12">
    <location>
        <begin position="354"/>
        <end position="375"/>
    </location>
</feature>
<dbReference type="GO" id="GO:0020037">
    <property type="term" value="F:heme binding"/>
    <property type="evidence" value="ECO:0007669"/>
    <property type="project" value="TreeGrafter"/>
</dbReference>
<keyword evidence="10 12" id="KW-0408">Iron</keyword>
<dbReference type="GO" id="GO:0016682">
    <property type="term" value="F:oxidoreductase activity, acting on diphenols and related substances as donors, oxygen as acceptor"/>
    <property type="evidence" value="ECO:0007669"/>
    <property type="project" value="TreeGrafter"/>
</dbReference>
<evidence type="ECO:0000313" key="14">
    <source>
        <dbReference type="Proteomes" id="UP001144372"/>
    </source>
</evidence>
<keyword evidence="9 12" id="KW-1133">Transmembrane helix</keyword>
<organism evidence="13 14">
    <name type="scientific">Desulforhabdus amnigena</name>
    <dbReference type="NCBI Taxonomy" id="40218"/>
    <lineage>
        <taxon>Bacteria</taxon>
        <taxon>Pseudomonadati</taxon>
        <taxon>Thermodesulfobacteriota</taxon>
        <taxon>Syntrophobacteria</taxon>
        <taxon>Syntrophobacterales</taxon>
        <taxon>Syntrophobacteraceae</taxon>
        <taxon>Desulforhabdus</taxon>
    </lineage>
</organism>
<evidence type="ECO:0000256" key="9">
    <source>
        <dbReference type="ARBA" id="ARBA00022989"/>
    </source>
</evidence>
<feature type="transmembrane region" description="Helical" evidence="12">
    <location>
        <begin position="217"/>
        <end position="234"/>
    </location>
</feature>
<keyword evidence="7 12" id="KW-0479">Metal-binding</keyword>
<dbReference type="PANTHER" id="PTHR30365:SF14">
    <property type="entry name" value="CYTOCHROME BD MENAQUINOL OXIDASE SUBUNIT I-RELATED"/>
    <property type="match status" value="1"/>
</dbReference>
<dbReference type="RefSeq" id="WP_281794003.1">
    <property type="nucleotide sequence ID" value="NZ_BSDR01000001.1"/>
</dbReference>
<dbReference type="GO" id="GO:0046872">
    <property type="term" value="F:metal ion binding"/>
    <property type="evidence" value="ECO:0007669"/>
    <property type="project" value="UniProtKB-UniRule"/>
</dbReference>
<dbReference type="PIRSF" id="PIRSF006446">
    <property type="entry name" value="Cyt_quinol_oxidase_1"/>
    <property type="match status" value="1"/>
</dbReference>
<evidence type="ECO:0000256" key="8">
    <source>
        <dbReference type="ARBA" id="ARBA00022982"/>
    </source>
</evidence>
<gene>
    <name evidence="13" type="primary">cioA</name>
    <name evidence="13" type="ORF">DAMNIGENAA_20660</name>
</gene>
<sequence>MDVVFLSRLQFGLTTAFHIIFPTLTIGLALYLVIVEFLWLKTREEIYYRMYRFWVKIFAIHFAVGVVTGITLEFEFGTNFARFSQAVANVIAPLLAYEGMTAFFLEAGFLGIMLFGWNRVPRVIHFLSTCLVALGATLSSFWIMAANSWMQTPAGYELVDGKFMVTDFWKAIFNPSFPTHLIHMVLASYETAAFVVAGISAYFLLREKDVLFYRKSLKLAFLLAVMIAPLQVFVGDQKGLVVAHHQPAKLAAMESHWETNTEGGAPFVLFAIPDMEAERNRFEVTVPNGLSLLITHSMNGKIQGLKDFPPQDRPNALITYWTFRIMVGIGFLFPAVMLWGIVLWWRNRLFDTPLFLKTLVAIQPLGFIATVSGWVTAEMGRQPWVVYGLLRTTDGVSPIAAGNVIWSLTLFMFFFALIGASYFFYVLRTLRRGPDLTSPIPPVQRPAGMRPVKDSM</sequence>
<comment type="subcellular location">
    <subcellularLocation>
        <location evidence="1">Cell membrane</location>
        <topology evidence="1">Multi-pass membrane protein</topology>
    </subcellularLocation>
</comment>
<evidence type="ECO:0000256" key="4">
    <source>
        <dbReference type="ARBA" id="ARBA00022475"/>
    </source>
</evidence>
<comment type="similarity">
    <text evidence="2 12">Belongs to the cytochrome ubiquinol oxidase subunit 1 family.</text>
</comment>
<proteinExistence type="inferred from homology"/>
<evidence type="ECO:0000256" key="7">
    <source>
        <dbReference type="ARBA" id="ARBA00022723"/>
    </source>
</evidence>
<evidence type="ECO:0000256" key="3">
    <source>
        <dbReference type="ARBA" id="ARBA00022448"/>
    </source>
</evidence>
<feature type="transmembrane region" description="Helical" evidence="12">
    <location>
        <begin position="318"/>
        <end position="342"/>
    </location>
</feature>
<feature type="transmembrane region" description="Helical" evidence="12">
    <location>
        <begin position="181"/>
        <end position="205"/>
    </location>
</feature>
<evidence type="ECO:0000256" key="11">
    <source>
        <dbReference type="ARBA" id="ARBA00023136"/>
    </source>
</evidence>
<feature type="transmembrane region" description="Helical" evidence="12">
    <location>
        <begin position="53"/>
        <end position="74"/>
    </location>
</feature>
<reference evidence="13" key="1">
    <citation type="submission" date="2022-12" db="EMBL/GenBank/DDBJ databases">
        <title>Reference genome sequencing for broad-spectrum identification of bacterial and archaeal isolates by mass spectrometry.</title>
        <authorList>
            <person name="Sekiguchi Y."/>
            <person name="Tourlousse D.M."/>
        </authorList>
    </citation>
    <scope>NUCLEOTIDE SEQUENCE</scope>
    <source>
        <strain evidence="13">ASRB1</strain>
    </source>
</reference>
<keyword evidence="4 12" id="KW-1003">Cell membrane</keyword>
<dbReference type="GO" id="GO:0009055">
    <property type="term" value="F:electron transfer activity"/>
    <property type="evidence" value="ECO:0007669"/>
    <property type="project" value="UniProtKB-UniRule"/>
</dbReference>
<keyword evidence="6 12" id="KW-0812">Transmembrane</keyword>
<dbReference type="GO" id="GO:0070069">
    <property type="term" value="C:cytochrome complex"/>
    <property type="evidence" value="ECO:0007669"/>
    <property type="project" value="UniProtKB-UniRule"/>
</dbReference>
<dbReference type="PANTHER" id="PTHR30365">
    <property type="entry name" value="CYTOCHROME D UBIQUINOL OXIDASE"/>
    <property type="match status" value="1"/>
</dbReference>
<keyword evidence="11 12" id="KW-0472">Membrane</keyword>
<keyword evidence="5 12" id="KW-0349">Heme</keyword>
<dbReference type="AlphaFoldDB" id="A0A9W6D3K4"/>
<evidence type="ECO:0000313" key="13">
    <source>
        <dbReference type="EMBL" id="GLI34633.1"/>
    </source>
</evidence>
<evidence type="ECO:0000256" key="6">
    <source>
        <dbReference type="ARBA" id="ARBA00022692"/>
    </source>
</evidence>
<evidence type="ECO:0000256" key="1">
    <source>
        <dbReference type="ARBA" id="ARBA00004651"/>
    </source>
</evidence>
<protein>
    <submittedName>
        <fullName evidence="13">Cyanide insensitive terminal oxidase</fullName>
    </submittedName>
</protein>
<dbReference type="GO" id="GO:0005886">
    <property type="term" value="C:plasma membrane"/>
    <property type="evidence" value="ECO:0007669"/>
    <property type="project" value="UniProtKB-SubCell"/>
</dbReference>
<keyword evidence="8 12" id="KW-0249">Electron transport</keyword>